<evidence type="ECO:0000256" key="1">
    <source>
        <dbReference type="SAM" id="Phobius"/>
    </source>
</evidence>
<feature type="transmembrane region" description="Helical" evidence="1">
    <location>
        <begin position="74"/>
        <end position="93"/>
    </location>
</feature>
<dbReference type="VEuPathDB" id="VectorBase:GPPI014741"/>
<dbReference type="EnsemblMetazoa" id="GPPI014741-RA">
    <property type="protein sequence ID" value="GPPI014741-PA"/>
    <property type="gene ID" value="GPPI014741"/>
</dbReference>
<protein>
    <submittedName>
        <fullName evidence="2">Uncharacterized protein</fullName>
    </submittedName>
</protein>
<keyword evidence="1" id="KW-0812">Transmembrane</keyword>
<accession>A0A1B0B0F0</accession>
<reference evidence="2" key="2">
    <citation type="submission" date="2020-05" db="UniProtKB">
        <authorList>
            <consortium name="EnsemblMetazoa"/>
        </authorList>
    </citation>
    <scope>IDENTIFICATION</scope>
    <source>
        <strain evidence="2">IAEA</strain>
    </source>
</reference>
<organism evidence="2 3">
    <name type="scientific">Glossina palpalis gambiensis</name>
    <dbReference type="NCBI Taxonomy" id="67801"/>
    <lineage>
        <taxon>Eukaryota</taxon>
        <taxon>Metazoa</taxon>
        <taxon>Ecdysozoa</taxon>
        <taxon>Arthropoda</taxon>
        <taxon>Hexapoda</taxon>
        <taxon>Insecta</taxon>
        <taxon>Pterygota</taxon>
        <taxon>Neoptera</taxon>
        <taxon>Endopterygota</taxon>
        <taxon>Diptera</taxon>
        <taxon>Brachycera</taxon>
        <taxon>Muscomorpha</taxon>
        <taxon>Hippoboscoidea</taxon>
        <taxon>Glossinidae</taxon>
        <taxon>Glossina</taxon>
    </lineage>
</organism>
<evidence type="ECO:0000313" key="3">
    <source>
        <dbReference type="Proteomes" id="UP000092460"/>
    </source>
</evidence>
<reference evidence="3" key="1">
    <citation type="submission" date="2015-01" db="EMBL/GenBank/DDBJ databases">
        <authorList>
            <person name="Aksoy S."/>
            <person name="Warren W."/>
            <person name="Wilson R.K."/>
        </authorList>
    </citation>
    <scope>NUCLEOTIDE SEQUENCE [LARGE SCALE GENOMIC DNA]</scope>
    <source>
        <strain evidence="3">IAEA</strain>
    </source>
</reference>
<evidence type="ECO:0000313" key="2">
    <source>
        <dbReference type="EnsemblMetazoa" id="GPPI014741-PA"/>
    </source>
</evidence>
<dbReference type="AlphaFoldDB" id="A0A1B0B0F0"/>
<keyword evidence="3" id="KW-1185">Reference proteome</keyword>
<proteinExistence type="predicted"/>
<dbReference type="EMBL" id="JXJN01006750">
    <property type="status" value="NOT_ANNOTATED_CDS"/>
    <property type="molecule type" value="Genomic_DNA"/>
</dbReference>
<keyword evidence="1" id="KW-1133">Transmembrane helix</keyword>
<dbReference type="Proteomes" id="UP000092460">
    <property type="component" value="Unassembled WGS sequence"/>
</dbReference>
<name>A0A1B0B0F0_9MUSC</name>
<sequence>MANDYNCECREKRLSTAIEESVDPSENDELQTVSKENIHDKWRLSMASFGTSNVLRDRQAGKRTLITDSSKEMILFHFTIAAIFSMSTLFRLYPSYFLRSLLLFTKGERSREGRIERDSNLGDTRSCTTLAKDMYMCTSWDFNQKCIRICFDGVHKIIGITEEL</sequence>
<keyword evidence="1" id="KW-0472">Membrane</keyword>